<reference evidence="3" key="1">
    <citation type="journal article" date="2014" name="Nat. Commun.">
        <title>The emerging biofuel crop Camelina sativa retains a highly undifferentiated hexaploid genome structure.</title>
        <authorList>
            <person name="Kagale S."/>
            <person name="Koh C."/>
            <person name="Nixon J."/>
            <person name="Bollina V."/>
            <person name="Clarke W.E."/>
            <person name="Tuteja R."/>
            <person name="Spillane C."/>
            <person name="Robinson S.J."/>
            <person name="Links M.G."/>
            <person name="Clarke C."/>
            <person name="Higgins E.E."/>
            <person name="Huebert T."/>
            <person name="Sharpe A.G."/>
            <person name="Parkin I.A."/>
        </authorList>
    </citation>
    <scope>NUCLEOTIDE SEQUENCE [LARGE SCALE GENOMIC DNA]</scope>
    <source>
        <strain evidence="3">cv. DH55</strain>
    </source>
</reference>
<keyword evidence="3" id="KW-1185">Reference proteome</keyword>
<protein>
    <submittedName>
        <fullName evidence="4">Lachrymatory-factor synthase-like</fullName>
    </submittedName>
</protein>
<reference evidence="4" key="2">
    <citation type="submission" date="2025-08" db="UniProtKB">
        <authorList>
            <consortium name="RefSeq"/>
        </authorList>
    </citation>
    <scope>IDENTIFICATION</scope>
    <source>
        <tissue evidence="4">Leaf</tissue>
    </source>
</reference>
<evidence type="ECO:0000256" key="1">
    <source>
        <dbReference type="ARBA" id="ARBA00004236"/>
    </source>
</evidence>
<dbReference type="Pfam" id="PF10604">
    <property type="entry name" value="Polyketide_cyc2"/>
    <property type="match status" value="1"/>
</dbReference>
<dbReference type="Gene3D" id="3.30.530.20">
    <property type="match status" value="1"/>
</dbReference>
<dbReference type="PANTHER" id="PTHR33789">
    <property type="entry name" value="LACHRYMATORY-FACTOR SYNTHASE"/>
    <property type="match status" value="1"/>
</dbReference>
<sequence length="173" mass="19115">MEEASREEKWQAKVSAILTKTKPDQIWPLFTDFFNLNKWLPTLGTCHGVHGNNGELGCIRFCSGSSIGSNGVTSAVGWSKEKLVAIDPVERVMRYEIVESNIGFESYVSTVKISPCGEVEDIDGCVIEWSFTVDPVRGLSLDNLVKKYEKALGVIAKNMEEALTRGESSFKSC</sequence>
<dbReference type="InterPro" id="IPR053249">
    <property type="entry name" value="LFS"/>
</dbReference>
<dbReference type="RefSeq" id="XP_010429583.1">
    <property type="nucleotide sequence ID" value="XM_010431281.2"/>
</dbReference>
<dbReference type="Proteomes" id="UP000694864">
    <property type="component" value="Chromosome 9"/>
</dbReference>
<organism evidence="3 4">
    <name type="scientific">Camelina sativa</name>
    <name type="common">False flax</name>
    <name type="synonym">Myagrum sativum</name>
    <dbReference type="NCBI Taxonomy" id="90675"/>
    <lineage>
        <taxon>Eukaryota</taxon>
        <taxon>Viridiplantae</taxon>
        <taxon>Streptophyta</taxon>
        <taxon>Embryophyta</taxon>
        <taxon>Tracheophyta</taxon>
        <taxon>Spermatophyta</taxon>
        <taxon>Magnoliopsida</taxon>
        <taxon>eudicotyledons</taxon>
        <taxon>Gunneridae</taxon>
        <taxon>Pentapetalae</taxon>
        <taxon>rosids</taxon>
        <taxon>malvids</taxon>
        <taxon>Brassicales</taxon>
        <taxon>Brassicaceae</taxon>
        <taxon>Camelineae</taxon>
        <taxon>Camelina</taxon>
    </lineage>
</organism>
<keyword evidence="2" id="KW-1003">Cell membrane</keyword>
<evidence type="ECO:0000313" key="3">
    <source>
        <dbReference type="Proteomes" id="UP000694864"/>
    </source>
</evidence>
<gene>
    <name evidence="4" type="primary">LOC104714044</name>
</gene>
<name>A0ABM0TQ41_CAMSA</name>
<proteinExistence type="predicted"/>
<dbReference type="GeneID" id="104714044"/>
<accession>A0ABM0TQ41</accession>
<evidence type="ECO:0000313" key="4">
    <source>
        <dbReference type="RefSeq" id="XP_010429583.1"/>
    </source>
</evidence>
<keyword evidence="2" id="KW-0472">Membrane</keyword>
<evidence type="ECO:0000256" key="2">
    <source>
        <dbReference type="ARBA" id="ARBA00022475"/>
    </source>
</evidence>
<dbReference type="PANTHER" id="PTHR33789:SF15">
    <property type="entry name" value="LACHRYMATORY-FACTOR SYNTHASE"/>
    <property type="match status" value="1"/>
</dbReference>
<comment type="subcellular location">
    <subcellularLocation>
        <location evidence="1">Cell membrane</location>
    </subcellularLocation>
</comment>
<dbReference type="InterPro" id="IPR023393">
    <property type="entry name" value="START-like_dom_sf"/>
</dbReference>
<dbReference type="CDD" id="cd07821">
    <property type="entry name" value="PYR_PYL_RCAR_like"/>
    <property type="match status" value="1"/>
</dbReference>
<dbReference type="InterPro" id="IPR019587">
    <property type="entry name" value="Polyketide_cyclase/dehydratase"/>
</dbReference>
<dbReference type="SUPFAM" id="SSF55961">
    <property type="entry name" value="Bet v1-like"/>
    <property type="match status" value="1"/>
</dbReference>